<protein>
    <submittedName>
        <fullName evidence="2">Uncharacterized protein</fullName>
    </submittedName>
</protein>
<proteinExistence type="predicted"/>
<dbReference type="EMBL" id="BPLR01014225">
    <property type="protein sequence ID" value="GIY67308.1"/>
    <property type="molecule type" value="Genomic_DNA"/>
</dbReference>
<organism evidence="2 3">
    <name type="scientific">Caerostris extrusa</name>
    <name type="common">Bark spider</name>
    <name type="synonym">Caerostris bankana</name>
    <dbReference type="NCBI Taxonomy" id="172846"/>
    <lineage>
        <taxon>Eukaryota</taxon>
        <taxon>Metazoa</taxon>
        <taxon>Ecdysozoa</taxon>
        <taxon>Arthropoda</taxon>
        <taxon>Chelicerata</taxon>
        <taxon>Arachnida</taxon>
        <taxon>Araneae</taxon>
        <taxon>Araneomorphae</taxon>
        <taxon>Entelegynae</taxon>
        <taxon>Araneoidea</taxon>
        <taxon>Araneidae</taxon>
        <taxon>Caerostris</taxon>
    </lineage>
</organism>
<gene>
    <name evidence="2" type="ORF">CEXT_224371</name>
</gene>
<feature type="region of interest" description="Disordered" evidence="1">
    <location>
        <begin position="47"/>
        <end position="77"/>
    </location>
</feature>
<evidence type="ECO:0000256" key="1">
    <source>
        <dbReference type="SAM" id="MobiDB-lite"/>
    </source>
</evidence>
<dbReference type="Proteomes" id="UP001054945">
    <property type="component" value="Unassembled WGS sequence"/>
</dbReference>
<evidence type="ECO:0000313" key="2">
    <source>
        <dbReference type="EMBL" id="GIY67308.1"/>
    </source>
</evidence>
<reference evidence="2 3" key="1">
    <citation type="submission" date="2021-06" db="EMBL/GenBank/DDBJ databases">
        <title>Caerostris extrusa draft genome.</title>
        <authorList>
            <person name="Kono N."/>
            <person name="Arakawa K."/>
        </authorList>
    </citation>
    <scope>NUCLEOTIDE SEQUENCE [LARGE SCALE GENOMIC DNA]</scope>
</reference>
<dbReference type="AlphaFoldDB" id="A0AAV4VCE8"/>
<comment type="caution">
    <text evidence="2">The sequence shown here is derived from an EMBL/GenBank/DDBJ whole genome shotgun (WGS) entry which is preliminary data.</text>
</comment>
<keyword evidence="3" id="KW-1185">Reference proteome</keyword>
<name>A0AAV4VCE8_CAEEX</name>
<accession>A0AAV4VCE8</accession>
<evidence type="ECO:0000313" key="3">
    <source>
        <dbReference type="Proteomes" id="UP001054945"/>
    </source>
</evidence>
<sequence>MGGPYSRKSIRQNYTRNFKMTAATPSNKIRGSETILAAIKWENHIPENLPASTKHELQNDHSNTVRTRFGDQKLSRQ</sequence>
<feature type="compositionally biased region" description="Basic and acidic residues" evidence="1">
    <location>
        <begin position="68"/>
        <end position="77"/>
    </location>
</feature>